<dbReference type="Proteomes" id="UP000655751">
    <property type="component" value="Unassembled WGS sequence"/>
</dbReference>
<dbReference type="PRINTS" id="PR00081">
    <property type="entry name" value="GDHRDH"/>
</dbReference>
<accession>A0A931IGZ3</accession>
<dbReference type="AlphaFoldDB" id="A0A931IGZ3"/>
<dbReference type="GO" id="GO:0016491">
    <property type="term" value="F:oxidoreductase activity"/>
    <property type="evidence" value="ECO:0007669"/>
    <property type="project" value="UniProtKB-KW"/>
</dbReference>
<dbReference type="CDD" id="cd05233">
    <property type="entry name" value="SDR_c"/>
    <property type="match status" value="1"/>
</dbReference>
<dbReference type="InterPro" id="IPR036291">
    <property type="entry name" value="NAD(P)-bd_dom_sf"/>
</dbReference>
<dbReference type="RefSeq" id="WP_196152520.1">
    <property type="nucleotide sequence ID" value="NZ_JADMLG010000014.1"/>
</dbReference>
<feature type="region of interest" description="Disordered" evidence="4">
    <location>
        <begin position="254"/>
        <end position="295"/>
    </location>
</feature>
<proteinExistence type="inferred from homology"/>
<name>A0A931IGZ3_9NOCA</name>
<dbReference type="PRINTS" id="PR00080">
    <property type="entry name" value="SDRFAMILY"/>
</dbReference>
<dbReference type="InterPro" id="IPR020904">
    <property type="entry name" value="Sc_DH/Rdtase_CS"/>
</dbReference>
<dbReference type="PANTHER" id="PTHR44196">
    <property type="entry name" value="DEHYDROGENASE/REDUCTASE SDR FAMILY MEMBER 7B"/>
    <property type="match status" value="1"/>
</dbReference>
<reference evidence="5" key="1">
    <citation type="submission" date="2020-11" db="EMBL/GenBank/DDBJ databases">
        <title>Nocardia NEAU-351.nov., a novel actinomycete isolated from the cow dung.</title>
        <authorList>
            <person name="Zhang X."/>
        </authorList>
    </citation>
    <scope>NUCLEOTIDE SEQUENCE</scope>
    <source>
        <strain evidence="5">NEAU-351</strain>
    </source>
</reference>
<dbReference type="Pfam" id="PF00106">
    <property type="entry name" value="adh_short"/>
    <property type="match status" value="1"/>
</dbReference>
<evidence type="ECO:0000256" key="3">
    <source>
        <dbReference type="RuleBase" id="RU000363"/>
    </source>
</evidence>
<evidence type="ECO:0000256" key="1">
    <source>
        <dbReference type="ARBA" id="ARBA00006484"/>
    </source>
</evidence>
<evidence type="ECO:0000256" key="2">
    <source>
        <dbReference type="ARBA" id="ARBA00023002"/>
    </source>
</evidence>
<sequence length="295" mass="31047">MPRFEPNPQRRPVIVAGASSGIGEASAEALAALGHPVALGARRVEKCEAIAERIRAAGGTAFVYPLDVTSTESVDAFVHAAEEANGPTEILVSGAGDIEFALIDEMDPERFLHQVQVHLVGQHRMTHRVIAGMLERRRGDIVIISSDCAPIPRPRTGAYSASKAGVEAFGQQLRMELEGTGIRASLVRPGPTQTAMGSTAHAEVVGPLLDDWVRWGFARHPYLLRASDMAAAVVAVATAPRGVHMALVEVQPEAPLRERPAAEPPVDTAAEPPVDTAAELPVQAAAEPAEAGAVS</sequence>
<protein>
    <submittedName>
        <fullName evidence="5">SDR family oxidoreductase</fullName>
    </submittedName>
</protein>
<dbReference type="SUPFAM" id="SSF51735">
    <property type="entry name" value="NAD(P)-binding Rossmann-fold domains"/>
    <property type="match status" value="1"/>
</dbReference>
<dbReference type="EMBL" id="JADMLG010000014">
    <property type="protein sequence ID" value="MBH0780211.1"/>
    <property type="molecule type" value="Genomic_DNA"/>
</dbReference>
<keyword evidence="2" id="KW-0560">Oxidoreductase</keyword>
<dbReference type="InterPro" id="IPR002347">
    <property type="entry name" value="SDR_fam"/>
</dbReference>
<comment type="caution">
    <text evidence="5">The sequence shown here is derived from an EMBL/GenBank/DDBJ whole genome shotgun (WGS) entry which is preliminary data.</text>
</comment>
<dbReference type="PANTHER" id="PTHR44196:SF1">
    <property type="entry name" value="DEHYDROGENASE_REDUCTASE SDR FAMILY MEMBER 7B"/>
    <property type="match status" value="1"/>
</dbReference>
<gene>
    <name evidence="5" type="ORF">IT779_28465</name>
</gene>
<organism evidence="5 6">
    <name type="scientific">Nocardia bovistercoris</name>
    <dbReference type="NCBI Taxonomy" id="2785916"/>
    <lineage>
        <taxon>Bacteria</taxon>
        <taxon>Bacillati</taxon>
        <taxon>Actinomycetota</taxon>
        <taxon>Actinomycetes</taxon>
        <taxon>Mycobacteriales</taxon>
        <taxon>Nocardiaceae</taxon>
        <taxon>Nocardia</taxon>
    </lineage>
</organism>
<dbReference type="NCBIfam" id="NF005854">
    <property type="entry name" value="PRK07775.1"/>
    <property type="match status" value="1"/>
</dbReference>
<dbReference type="Gene3D" id="3.40.50.720">
    <property type="entry name" value="NAD(P)-binding Rossmann-like Domain"/>
    <property type="match status" value="1"/>
</dbReference>
<evidence type="ECO:0000256" key="4">
    <source>
        <dbReference type="SAM" id="MobiDB-lite"/>
    </source>
</evidence>
<evidence type="ECO:0000313" key="6">
    <source>
        <dbReference type="Proteomes" id="UP000655751"/>
    </source>
</evidence>
<keyword evidence="6" id="KW-1185">Reference proteome</keyword>
<comment type="similarity">
    <text evidence="1 3">Belongs to the short-chain dehydrogenases/reductases (SDR) family.</text>
</comment>
<feature type="compositionally biased region" description="Low complexity" evidence="4">
    <location>
        <begin position="277"/>
        <end position="295"/>
    </location>
</feature>
<evidence type="ECO:0000313" key="5">
    <source>
        <dbReference type="EMBL" id="MBH0780211.1"/>
    </source>
</evidence>
<dbReference type="PROSITE" id="PS00061">
    <property type="entry name" value="ADH_SHORT"/>
    <property type="match status" value="1"/>
</dbReference>
<dbReference type="GO" id="GO:0016020">
    <property type="term" value="C:membrane"/>
    <property type="evidence" value="ECO:0007669"/>
    <property type="project" value="TreeGrafter"/>
</dbReference>